<evidence type="ECO:0008006" key="2">
    <source>
        <dbReference type="Google" id="ProtNLM"/>
    </source>
</evidence>
<evidence type="ECO:0000313" key="1">
    <source>
        <dbReference type="EMBL" id="CAD9448266.1"/>
    </source>
</evidence>
<protein>
    <recommendedName>
        <fullName evidence="2">Reverse transcriptase Ty1/copia-type domain-containing protein</fullName>
    </recommendedName>
</protein>
<sequence>MVEKRKTRHGIIEIELSSPKIMKKLRELCGDTPRHFVKNQLVEGIALNVPPSEDNPLISEKVFNCRSVFGICLWAGMAWRFDCHYGCARIASSLSKGNTQENMRACKQLAWYLLESDVQTLKFSSLNIQDQFSSFSDASHGNDLGTLRSWFSYLHVWGNAAFGGRTKLGTAICRSTKDSEIMAVIACLASMLGYRFMLHEIGFTQHNPTTIYIDATAALDQTTSMNIPRDQKFMAQRRGWVVAQFADGLARGVHCQTNYMMADANTKAHTVQRQIENARNLQGHGTIEVFSSVARHASKN</sequence>
<dbReference type="AlphaFoldDB" id="A0A7S2GEA7"/>
<organism evidence="1">
    <name type="scientific">Octactis speculum</name>
    <dbReference type="NCBI Taxonomy" id="3111310"/>
    <lineage>
        <taxon>Eukaryota</taxon>
        <taxon>Sar</taxon>
        <taxon>Stramenopiles</taxon>
        <taxon>Ochrophyta</taxon>
        <taxon>Dictyochophyceae</taxon>
        <taxon>Dictyochales</taxon>
        <taxon>Dictyochaceae</taxon>
        <taxon>Octactis</taxon>
    </lineage>
</organism>
<accession>A0A7S2GEA7</accession>
<proteinExistence type="predicted"/>
<dbReference type="EMBL" id="HBGS01039589">
    <property type="protein sequence ID" value="CAD9448266.1"/>
    <property type="molecule type" value="Transcribed_RNA"/>
</dbReference>
<reference evidence="1" key="1">
    <citation type="submission" date="2021-01" db="EMBL/GenBank/DDBJ databases">
        <authorList>
            <person name="Corre E."/>
            <person name="Pelletier E."/>
            <person name="Niang G."/>
            <person name="Scheremetjew M."/>
            <person name="Finn R."/>
            <person name="Kale V."/>
            <person name="Holt S."/>
            <person name="Cochrane G."/>
            <person name="Meng A."/>
            <person name="Brown T."/>
            <person name="Cohen L."/>
        </authorList>
    </citation>
    <scope>NUCLEOTIDE SEQUENCE</scope>
    <source>
        <strain evidence="1">CCMP1381</strain>
    </source>
</reference>
<gene>
    <name evidence="1" type="ORF">DSPE1174_LOCUS20387</name>
</gene>
<dbReference type="CDD" id="cd09272">
    <property type="entry name" value="RNase_HI_RT_Ty1"/>
    <property type="match status" value="1"/>
</dbReference>
<name>A0A7S2GEA7_9STRA</name>